<organism evidence="1 2">
    <name type="scientific">Clostridium carboxidivorans P7</name>
    <dbReference type="NCBI Taxonomy" id="536227"/>
    <lineage>
        <taxon>Bacteria</taxon>
        <taxon>Bacillati</taxon>
        <taxon>Bacillota</taxon>
        <taxon>Clostridia</taxon>
        <taxon>Eubacteriales</taxon>
        <taxon>Clostridiaceae</taxon>
        <taxon>Clostridium</taxon>
    </lineage>
</organism>
<dbReference type="PATRIC" id="fig|536227.13.peg.2803"/>
<sequence length="310" mass="35495">MKDNDKWEKEQKISKEKEYENDLINIQKNAYDKLIKDQQDILNDKYKDMNYLTEDYLKQIKIQCGNNDVLVQQALEIALSNTQKDLTGFIATTDGKVVEMHDCIQTLVNETIKALNDINKNENKDTTITTPSIYGGTVTNSQSKVDEYMKATQDLREKALDDVLNGNSQNLSNYHNQAETLDDKYGVKLDTGGYTGDWGTKEGKLAWLHQKELVLKEDDTENVLATVKYADKLNKNLLDKFNLKDFEFKTSISEINVQIPSDIVAKNNNEAKPVQQQVTIQASFPNVKDCNEIEKAFNQMETQAIQYLRK</sequence>
<name>C6PTH9_9CLOT</name>
<keyword evidence="2" id="KW-1185">Reference proteome</keyword>
<dbReference type="RefSeq" id="WP_007060981.1">
    <property type="nucleotide sequence ID" value="NZ_ACVI01000030.1"/>
</dbReference>
<dbReference type="STRING" id="536227.Ccar_13380"/>
<proteinExistence type="predicted"/>
<reference evidence="1 2" key="1">
    <citation type="submission" date="2009-06" db="EMBL/GenBank/DDBJ databases">
        <title>The draft genome of Clostridium carboxidivorans P7.</title>
        <authorList>
            <consortium name="US DOE Joint Genome Institute (JGI-PGF)"/>
            <person name="Lucas S."/>
            <person name="Copeland A."/>
            <person name="Lapidus A."/>
            <person name="Glavina del Rio T."/>
            <person name="Tice H."/>
            <person name="Bruce D."/>
            <person name="Goodwin L."/>
            <person name="Pitluck S."/>
            <person name="Larimer F."/>
            <person name="Land M.L."/>
            <person name="Hauser L."/>
            <person name="Hemme C.L."/>
        </authorList>
    </citation>
    <scope>NUCLEOTIDE SEQUENCE [LARGE SCALE GENOMIC DNA]</scope>
    <source>
        <strain evidence="1 2">P7</strain>
    </source>
</reference>
<dbReference type="AlphaFoldDB" id="C6PTH9"/>
<gene>
    <name evidence="1" type="ORF">CcarbDRAFT_2096</name>
</gene>
<dbReference type="EMBL" id="ACVI01000030">
    <property type="protein sequence ID" value="EET87409.1"/>
    <property type="molecule type" value="Genomic_DNA"/>
</dbReference>
<evidence type="ECO:0000313" key="2">
    <source>
        <dbReference type="Proteomes" id="UP000004198"/>
    </source>
</evidence>
<protein>
    <submittedName>
        <fullName evidence="1">Uncharacterized protein</fullName>
    </submittedName>
</protein>
<comment type="caution">
    <text evidence="1">The sequence shown here is derived from an EMBL/GenBank/DDBJ whole genome shotgun (WGS) entry which is preliminary data.</text>
</comment>
<dbReference type="KEGG" id="cck:Ccar_13380"/>
<dbReference type="Proteomes" id="UP000004198">
    <property type="component" value="Unassembled WGS sequence"/>
</dbReference>
<accession>C6PTH9</accession>
<evidence type="ECO:0000313" key="1">
    <source>
        <dbReference type="EMBL" id="EET87409.1"/>
    </source>
</evidence>